<proteinExistence type="predicted"/>
<evidence type="ECO:0000313" key="3">
    <source>
        <dbReference type="Proteomes" id="UP000182130"/>
    </source>
</evidence>
<evidence type="ECO:0000259" key="1">
    <source>
        <dbReference type="Pfam" id="PF07411"/>
    </source>
</evidence>
<dbReference type="STRING" id="1045773.SAMN05216555_102220"/>
<dbReference type="PROSITE" id="PS51257">
    <property type="entry name" value="PROKAR_LIPOPROTEIN"/>
    <property type="match status" value="1"/>
</dbReference>
<reference evidence="3" key="1">
    <citation type="submission" date="2016-10" db="EMBL/GenBank/DDBJ databases">
        <authorList>
            <person name="Varghese N."/>
            <person name="Submissions S."/>
        </authorList>
    </citation>
    <scope>NUCLEOTIDE SEQUENCE [LARGE SCALE GENOMIC DNA]</scope>
    <source>
        <strain evidence="3">CGMCC 1.10783</strain>
    </source>
</reference>
<dbReference type="OrthoDB" id="4951300at2"/>
<gene>
    <name evidence="2" type="ORF">SAMN05216555_102220</name>
</gene>
<dbReference type="InterPro" id="IPR010879">
    <property type="entry name" value="DUF1508"/>
</dbReference>
<protein>
    <submittedName>
        <fullName evidence="2">Uncharacterized conserved protein YegP, UPF0339 family</fullName>
    </submittedName>
</protein>
<dbReference type="Gene3D" id="2.30.29.80">
    <property type="match status" value="1"/>
</dbReference>
<dbReference type="SUPFAM" id="SSF160113">
    <property type="entry name" value="YegP-like"/>
    <property type="match status" value="1"/>
</dbReference>
<keyword evidence="3" id="KW-1185">Reference proteome</keyword>
<sequence length="113" mass="11978">MPVKRRIKTPAPTPAVTYLTVAFGAACDSLASKDADRSNRPRGDSWICKGDSTVAGRFEILRGNDGAYRFRLTAADGTLVAESPQFKQLSAAVAGINAVRENAATGFVVDCTK</sequence>
<accession>A0A1G8KE56</accession>
<dbReference type="InterPro" id="IPR036913">
    <property type="entry name" value="YegP-like_sf"/>
</dbReference>
<dbReference type="EMBL" id="FNEI01000002">
    <property type="protein sequence ID" value="SDI41669.1"/>
    <property type="molecule type" value="Genomic_DNA"/>
</dbReference>
<evidence type="ECO:0000313" key="2">
    <source>
        <dbReference type="EMBL" id="SDI41669.1"/>
    </source>
</evidence>
<dbReference type="Pfam" id="PF07411">
    <property type="entry name" value="DUF1508"/>
    <property type="match status" value="1"/>
</dbReference>
<dbReference type="AlphaFoldDB" id="A0A1G8KE56"/>
<feature type="domain" description="DUF1508" evidence="1">
    <location>
        <begin position="64"/>
        <end position="110"/>
    </location>
</feature>
<dbReference type="Proteomes" id="UP000182130">
    <property type="component" value="Unassembled WGS sequence"/>
</dbReference>
<organism evidence="2 3">
    <name type="scientific">Arthrobacter cupressi</name>
    <dbReference type="NCBI Taxonomy" id="1045773"/>
    <lineage>
        <taxon>Bacteria</taxon>
        <taxon>Bacillati</taxon>
        <taxon>Actinomycetota</taxon>
        <taxon>Actinomycetes</taxon>
        <taxon>Micrococcales</taxon>
        <taxon>Micrococcaceae</taxon>
        <taxon>Arthrobacter</taxon>
    </lineage>
</organism>
<name>A0A1G8KE56_9MICC</name>